<accession>S8DKD7</accession>
<dbReference type="EMBL" id="KE504290">
    <property type="protein sequence ID" value="EPS93217.1"/>
    <property type="molecule type" value="Genomic_DNA"/>
</dbReference>
<dbReference type="Proteomes" id="UP000015241">
    <property type="component" value="Unassembled WGS sequence"/>
</dbReference>
<protein>
    <submittedName>
        <fullName evidence="1">Uncharacterized protein</fullName>
    </submittedName>
</protein>
<keyword evidence="2" id="KW-1185">Reference proteome</keyword>
<name>S8DKD7_FOMSC</name>
<dbReference type="OrthoDB" id="2104739at2759"/>
<evidence type="ECO:0000313" key="2">
    <source>
        <dbReference type="Proteomes" id="UP000015241"/>
    </source>
</evidence>
<dbReference type="HOGENOM" id="CLU_1669427_0_0_1"/>
<dbReference type="AlphaFoldDB" id="S8DKD7"/>
<gene>
    <name evidence="1" type="ORF">FOMPIDRAFT_1136606</name>
</gene>
<dbReference type="InParanoid" id="S8DKD7"/>
<organism evidence="1 2">
    <name type="scientific">Fomitopsis schrenkii</name>
    <name type="common">Brown rot fungus</name>
    <dbReference type="NCBI Taxonomy" id="2126942"/>
    <lineage>
        <taxon>Eukaryota</taxon>
        <taxon>Fungi</taxon>
        <taxon>Dikarya</taxon>
        <taxon>Basidiomycota</taxon>
        <taxon>Agaricomycotina</taxon>
        <taxon>Agaricomycetes</taxon>
        <taxon>Polyporales</taxon>
        <taxon>Fomitopsis</taxon>
    </lineage>
</organism>
<sequence>MPHLAHKKLDITEKTHHTSESRGVRNLPWYLAFHAACCRVAHMSGAAKYLDIITRGVKALDVLTDGGEPADLRYSAYMTSSLLAVDANTLSLRKARHALYEQHNYWSKGGLATSGELTTEMDGSPWSQQRLIVGVMCLEDRHVVEATSNTHDVHGNTS</sequence>
<reference evidence="1 2" key="1">
    <citation type="journal article" date="2012" name="Science">
        <title>The Paleozoic origin of enzymatic lignin decomposition reconstructed from 31 fungal genomes.</title>
        <authorList>
            <person name="Floudas D."/>
            <person name="Binder M."/>
            <person name="Riley R."/>
            <person name="Barry K."/>
            <person name="Blanchette R.A."/>
            <person name="Henrissat B."/>
            <person name="Martinez A.T."/>
            <person name="Otillar R."/>
            <person name="Spatafora J.W."/>
            <person name="Yadav J.S."/>
            <person name="Aerts A."/>
            <person name="Benoit I."/>
            <person name="Boyd A."/>
            <person name="Carlson A."/>
            <person name="Copeland A."/>
            <person name="Coutinho P.M."/>
            <person name="de Vries R.P."/>
            <person name="Ferreira P."/>
            <person name="Findley K."/>
            <person name="Foster B."/>
            <person name="Gaskell J."/>
            <person name="Glotzer D."/>
            <person name="Gorecki P."/>
            <person name="Heitman J."/>
            <person name="Hesse C."/>
            <person name="Hori C."/>
            <person name="Igarashi K."/>
            <person name="Jurgens J.A."/>
            <person name="Kallen N."/>
            <person name="Kersten P."/>
            <person name="Kohler A."/>
            <person name="Kuees U."/>
            <person name="Kumar T.K.A."/>
            <person name="Kuo A."/>
            <person name="LaButti K."/>
            <person name="Larrondo L.F."/>
            <person name="Lindquist E."/>
            <person name="Ling A."/>
            <person name="Lombard V."/>
            <person name="Lucas S."/>
            <person name="Lundell T."/>
            <person name="Martin R."/>
            <person name="McLaughlin D.J."/>
            <person name="Morgenstern I."/>
            <person name="Morin E."/>
            <person name="Murat C."/>
            <person name="Nagy L.G."/>
            <person name="Nolan M."/>
            <person name="Ohm R.A."/>
            <person name="Patyshakuliyeva A."/>
            <person name="Rokas A."/>
            <person name="Ruiz-Duenas F.J."/>
            <person name="Sabat G."/>
            <person name="Salamov A."/>
            <person name="Samejima M."/>
            <person name="Schmutz J."/>
            <person name="Slot J.C."/>
            <person name="St John F."/>
            <person name="Stenlid J."/>
            <person name="Sun H."/>
            <person name="Sun S."/>
            <person name="Syed K."/>
            <person name="Tsang A."/>
            <person name="Wiebenga A."/>
            <person name="Young D."/>
            <person name="Pisabarro A."/>
            <person name="Eastwood D.C."/>
            <person name="Martin F."/>
            <person name="Cullen D."/>
            <person name="Grigoriev I.V."/>
            <person name="Hibbett D.S."/>
        </authorList>
    </citation>
    <scope>NUCLEOTIDE SEQUENCE</scope>
    <source>
        <strain evidence="2">FP-58527</strain>
    </source>
</reference>
<evidence type="ECO:0000313" key="1">
    <source>
        <dbReference type="EMBL" id="EPS93217.1"/>
    </source>
</evidence>
<proteinExistence type="predicted"/>